<proteinExistence type="predicted"/>
<dbReference type="PROSITE" id="PS00216">
    <property type="entry name" value="SUGAR_TRANSPORT_1"/>
    <property type="match status" value="1"/>
</dbReference>
<evidence type="ECO:0000259" key="8">
    <source>
        <dbReference type="PROSITE" id="PS50850"/>
    </source>
</evidence>
<feature type="transmembrane region" description="Helical" evidence="7">
    <location>
        <begin position="12"/>
        <end position="33"/>
    </location>
</feature>
<dbReference type="Gene3D" id="1.20.1250.20">
    <property type="entry name" value="MFS general substrate transporter like domains"/>
    <property type="match status" value="1"/>
</dbReference>
<feature type="transmembrane region" description="Helical" evidence="7">
    <location>
        <begin position="75"/>
        <end position="93"/>
    </location>
</feature>
<feature type="transmembrane region" description="Helical" evidence="7">
    <location>
        <begin position="99"/>
        <end position="122"/>
    </location>
</feature>
<evidence type="ECO:0000256" key="2">
    <source>
        <dbReference type="ARBA" id="ARBA00022448"/>
    </source>
</evidence>
<comment type="subcellular location">
    <subcellularLocation>
        <location evidence="1">Cell membrane</location>
        <topology evidence="1">Multi-pass membrane protein</topology>
    </subcellularLocation>
</comment>
<dbReference type="GO" id="GO:0022857">
    <property type="term" value="F:transmembrane transporter activity"/>
    <property type="evidence" value="ECO:0007669"/>
    <property type="project" value="InterPro"/>
</dbReference>
<name>X0ZL48_9ZZZZ</name>
<dbReference type="PANTHER" id="PTHR23517">
    <property type="entry name" value="RESISTANCE PROTEIN MDTM, PUTATIVE-RELATED-RELATED"/>
    <property type="match status" value="1"/>
</dbReference>
<evidence type="ECO:0000256" key="1">
    <source>
        <dbReference type="ARBA" id="ARBA00004651"/>
    </source>
</evidence>
<dbReference type="Pfam" id="PF07690">
    <property type="entry name" value="MFS_1"/>
    <property type="match status" value="1"/>
</dbReference>
<evidence type="ECO:0000256" key="4">
    <source>
        <dbReference type="ARBA" id="ARBA00022692"/>
    </source>
</evidence>
<dbReference type="InterPro" id="IPR005829">
    <property type="entry name" value="Sugar_transporter_CS"/>
</dbReference>
<keyword evidence="6 7" id="KW-0472">Membrane</keyword>
<keyword evidence="4 7" id="KW-0812">Transmembrane</keyword>
<dbReference type="AlphaFoldDB" id="X0ZL48"/>
<evidence type="ECO:0000256" key="7">
    <source>
        <dbReference type="SAM" id="Phobius"/>
    </source>
</evidence>
<dbReference type="SUPFAM" id="SSF103473">
    <property type="entry name" value="MFS general substrate transporter"/>
    <property type="match status" value="1"/>
</dbReference>
<evidence type="ECO:0000256" key="5">
    <source>
        <dbReference type="ARBA" id="ARBA00022989"/>
    </source>
</evidence>
<keyword evidence="2" id="KW-0813">Transport</keyword>
<gene>
    <name evidence="9" type="ORF">S01H1_80618</name>
</gene>
<evidence type="ECO:0000313" key="9">
    <source>
        <dbReference type="EMBL" id="GAG48971.1"/>
    </source>
</evidence>
<dbReference type="InterPro" id="IPR050171">
    <property type="entry name" value="MFS_Transporters"/>
</dbReference>
<comment type="caution">
    <text evidence="9">The sequence shown here is derived from an EMBL/GenBank/DDBJ whole genome shotgun (WGS) entry which is preliminary data.</text>
</comment>
<accession>X0ZL48</accession>
<sequence length="191" mass="20555">TLAQALRTRDFWFLWVVWLSFSLCLNLVLTHIVPYVTDAGVSTTQAAVVLGLIGSISIPGRLVMGGVSDKIGRKVSAIVCALLQIGSMIWLAWARELWMFYFFAIVYGFGFGGFGSPVTALIGDIFGVHSLGAIMGVLEFGWGIGAAIGPTVGGLVFDVTEDYFMAFIIGALAVMVATFFVSMTKHKISEE</sequence>
<reference evidence="9" key="1">
    <citation type="journal article" date="2014" name="Front. Microbiol.">
        <title>High frequency of phylogenetically diverse reductive dehalogenase-homologous genes in deep subseafloor sedimentary metagenomes.</title>
        <authorList>
            <person name="Kawai M."/>
            <person name="Futagami T."/>
            <person name="Toyoda A."/>
            <person name="Takaki Y."/>
            <person name="Nishi S."/>
            <person name="Hori S."/>
            <person name="Arai W."/>
            <person name="Tsubouchi T."/>
            <person name="Morono Y."/>
            <person name="Uchiyama I."/>
            <person name="Ito T."/>
            <person name="Fujiyama A."/>
            <person name="Inagaki F."/>
            <person name="Takami H."/>
        </authorList>
    </citation>
    <scope>NUCLEOTIDE SEQUENCE</scope>
    <source>
        <strain evidence="9">Expedition CK06-06</strain>
    </source>
</reference>
<keyword evidence="3" id="KW-1003">Cell membrane</keyword>
<dbReference type="InterPro" id="IPR020846">
    <property type="entry name" value="MFS_dom"/>
</dbReference>
<dbReference type="EMBL" id="BARS01054462">
    <property type="protein sequence ID" value="GAG48971.1"/>
    <property type="molecule type" value="Genomic_DNA"/>
</dbReference>
<feature type="domain" description="Major facilitator superfamily (MFS) profile" evidence="8">
    <location>
        <begin position="1"/>
        <end position="191"/>
    </location>
</feature>
<organism evidence="9">
    <name type="scientific">marine sediment metagenome</name>
    <dbReference type="NCBI Taxonomy" id="412755"/>
    <lineage>
        <taxon>unclassified sequences</taxon>
        <taxon>metagenomes</taxon>
        <taxon>ecological metagenomes</taxon>
    </lineage>
</organism>
<evidence type="ECO:0000256" key="3">
    <source>
        <dbReference type="ARBA" id="ARBA00022475"/>
    </source>
</evidence>
<protein>
    <recommendedName>
        <fullName evidence="8">Major facilitator superfamily (MFS) profile domain-containing protein</fullName>
    </recommendedName>
</protein>
<feature type="non-terminal residue" evidence="9">
    <location>
        <position position="1"/>
    </location>
</feature>
<feature type="transmembrane region" description="Helical" evidence="7">
    <location>
        <begin position="134"/>
        <end position="157"/>
    </location>
</feature>
<keyword evidence="5 7" id="KW-1133">Transmembrane helix</keyword>
<dbReference type="InterPro" id="IPR011701">
    <property type="entry name" value="MFS"/>
</dbReference>
<feature type="transmembrane region" description="Helical" evidence="7">
    <location>
        <begin position="163"/>
        <end position="181"/>
    </location>
</feature>
<dbReference type="InterPro" id="IPR036259">
    <property type="entry name" value="MFS_trans_sf"/>
</dbReference>
<dbReference type="PROSITE" id="PS50850">
    <property type="entry name" value="MFS"/>
    <property type="match status" value="1"/>
</dbReference>
<feature type="transmembrane region" description="Helical" evidence="7">
    <location>
        <begin position="45"/>
        <end position="63"/>
    </location>
</feature>
<evidence type="ECO:0000256" key="6">
    <source>
        <dbReference type="ARBA" id="ARBA00023136"/>
    </source>
</evidence>
<dbReference type="GO" id="GO:0005886">
    <property type="term" value="C:plasma membrane"/>
    <property type="evidence" value="ECO:0007669"/>
    <property type="project" value="UniProtKB-SubCell"/>
</dbReference>
<dbReference type="PANTHER" id="PTHR23517:SF3">
    <property type="entry name" value="INTEGRAL MEMBRANE TRANSPORT PROTEIN"/>
    <property type="match status" value="1"/>
</dbReference>